<comment type="caution">
    <text evidence="5">The sequence shown here is derived from an EMBL/GenBank/DDBJ whole genome shotgun (WGS) entry which is preliminary data.</text>
</comment>
<feature type="domain" description="Tryptophan synthase beta chain-like PALP" evidence="4">
    <location>
        <begin position="27"/>
        <end position="301"/>
    </location>
</feature>
<dbReference type="InterPro" id="IPR036052">
    <property type="entry name" value="TrpB-like_PALP_sf"/>
</dbReference>
<dbReference type="Pfam" id="PF00291">
    <property type="entry name" value="PALP"/>
    <property type="match status" value="1"/>
</dbReference>
<dbReference type="PANTHER" id="PTHR48078:SF6">
    <property type="entry name" value="L-THREONINE DEHYDRATASE CATABOLIC TDCB"/>
    <property type="match status" value="1"/>
</dbReference>
<dbReference type="GO" id="GO:0003941">
    <property type="term" value="F:L-serine ammonia-lyase activity"/>
    <property type="evidence" value="ECO:0007669"/>
    <property type="project" value="TreeGrafter"/>
</dbReference>
<dbReference type="GO" id="GO:0006565">
    <property type="term" value="P:L-serine catabolic process"/>
    <property type="evidence" value="ECO:0007669"/>
    <property type="project" value="TreeGrafter"/>
</dbReference>
<evidence type="ECO:0000256" key="2">
    <source>
        <dbReference type="ARBA" id="ARBA00022898"/>
    </source>
</evidence>
<dbReference type="SUPFAM" id="SSF53686">
    <property type="entry name" value="Tryptophan synthase beta subunit-like PLP-dependent enzymes"/>
    <property type="match status" value="1"/>
</dbReference>
<comment type="cofactor">
    <cofactor evidence="1">
        <name>pyridoxal 5'-phosphate</name>
        <dbReference type="ChEBI" id="CHEBI:597326"/>
    </cofactor>
</comment>
<dbReference type="InterPro" id="IPR050147">
    <property type="entry name" value="Ser/Thr_Dehydratase"/>
</dbReference>
<dbReference type="GO" id="GO:0004794">
    <property type="term" value="F:threonine deaminase activity"/>
    <property type="evidence" value="ECO:0007669"/>
    <property type="project" value="TreeGrafter"/>
</dbReference>
<keyword evidence="2" id="KW-0663">Pyridoxal phosphate</keyword>
<dbReference type="Proteomes" id="UP000605361">
    <property type="component" value="Unassembled WGS sequence"/>
</dbReference>
<organism evidence="5 6">
    <name type="scientific">Nonomuraea cypriaca</name>
    <dbReference type="NCBI Taxonomy" id="1187855"/>
    <lineage>
        <taxon>Bacteria</taxon>
        <taxon>Bacillati</taxon>
        <taxon>Actinomycetota</taxon>
        <taxon>Actinomycetes</taxon>
        <taxon>Streptosporangiales</taxon>
        <taxon>Streptosporangiaceae</taxon>
        <taxon>Nonomuraea</taxon>
    </lineage>
</organism>
<proteinExistence type="predicted"/>
<name>A0A931A8F2_9ACTN</name>
<evidence type="ECO:0000313" key="5">
    <source>
        <dbReference type="EMBL" id="MBF8185354.1"/>
    </source>
</evidence>
<evidence type="ECO:0000259" key="4">
    <source>
        <dbReference type="Pfam" id="PF00291"/>
    </source>
</evidence>
<sequence length="314" mass="31478">MSGIRQVRPPSGDDLDRAWAAVGGRLAPTPLVPTALAPGALLKLESFQPTGSFKVRGAIAALSALPAGVAAVTASAGNHALGMAHAAKATGRKVTVVVAETASPAKVSALRRFPVELVRHGPDFDAAEAHALELAGRDLVYVSAYNDTHVIAGQATIGRELDSQAAGPLTVVCGVGGGGLAAGLGLWAERRGDVRVVGVEAAASRGVSASVAAGHVVTVTVGETIADGLSGNIEPGCVTPSLISGRVRLASVTEPETREAMRWLFTRHGLVAEGAGAVGVAAVLAGKVEKTVGRLVVVLSGRNIAPAAYAEAVA</sequence>
<evidence type="ECO:0000313" key="6">
    <source>
        <dbReference type="Proteomes" id="UP000605361"/>
    </source>
</evidence>
<dbReference type="EMBL" id="JADOGI010000012">
    <property type="protein sequence ID" value="MBF8185354.1"/>
    <property type="molecule type" value="Genomic_DNA"/>
</dbReference>
<reference evidence="5" key="1">
    <citation type="submission" date="2020-11" db="EMBL/GenBank/DDBJ databases">
        <title>Whole-genome analyses of Nonomuraea sp. K274.</title>
        <authorList>
            <person name="Veyisoglu A."/>
        </authorList>
    </citation>
    <scope>NUCLEOTIDE SEQUENCE</scope>
    <source>
        <strain evidence="5">K274</strain>
    </source>
</reference>
<gene>
    <name evidence="5" type="ORF">ITP53_06300</name>
</gene>
<dbReference type="Gene3D" id="3.40.50.1100">
    <property type="match status" value="2"/>
</dbReference>
<protein>
    <submittedName>
        <fullName evidence="5">Pyridoxal-phosphate dependent enzyme</fullName>
    </submittedName>
</protein>
<dbReference type="RefSeq" id="WP_195894337.1">
    <property type="nucleotide sequence ID" value="NZ_JADOGI010000012.1"/>
</dbReference>
<dbReference type="InterPro" id="IPR001926">
    <property type="entry name" value="TrpB-like_PALP"/>
</dbReference>
<keyword evidence="6" id="KW-1185">Reference proteome</keyword>
<dbReference type="GO" id="GO:0009097">
    <property type="term" value="P:isoleucine biosynthetic process"/>
    <property type="evidence" value="ECO:0007669"/>
    <property type="project" value="TreeGrafter"/>
</dbReference>
<dbReference type="AlphaFoldDB" id="A0A931A8F2"/>
<keyword evidence="3" id="KW-0456">Lyase</keyword>
<accession>A0A931A8F2</accession>
<dbReference type="GO" id="GO:0006567">
    <property type="term" value="P:L-threonine catabolic process"/>
    <property type="evidence" value="ECO:0007669"/>
    <property type="project" value="TreeGrafter"/>
</dbReference>
<evidence type="ECO:0000256" key="1">
    <source>
        <dbReference type="ARBA" id="ARBA00001933"/>
    </source>
</evidence>
<evidence type="ECO:0000256" key="3">
    <source>
        <dbReference type="ARBA" id="ARBA00023239"/>
    </source>
</evidence>
<dbReference type="PANTHER" id="PTHR48078">
    <property type="entry name" value="THREONINE DEHYDRATASE, MITOCHONDRIAL-RELATED"/>
    <property type="match status" value="1"/>
</dbReference>